<dbReference type="InterPro" id="IPR022896">
    <property type="entry name" value="TrioseP_Isoase_bac/euk"/>
</dbReference>
<evidence type="ECO:0000256" key="7">
    <source>
        <dbReference type="ARBA" id="ARBA00023235"/>
    </source>
</evidence>
<dbReference type="NCBIfam" id="TIGR00419">
    <property type="entry name" value="tim"/>
    <property type="match status" value="1"/>
</dbReference>
<comment type="pathway">
    <text evidence="2">Carbohydrate metabolism; erythritol degradation.</text>
</comment>
<dbReference type="UniPathway" id="UPA01066"/>
<comment type="pathway">
    <text evidence="8 9">Carbohydrate biosynthesis; gluconeogenesis.</text>
</comment>
<comment type="similarity">
    <text evidence="3 8 9">Belongs to the triosephosphate isomerase family.</text>
</comment>
<reference evidence="10 11" key="1">
    <citation type="journal article" date="2015" name="Antonie Van Leeuwenhoek">
        <title>Pseudooceanicola atlanticus gen. nov. sp. nov., isolated from surface seawater of the Atlantic Ocean and reclassification of Oceanicola batsensis, Oceanicola marinus, Oceanicola nitratireducens, Oceanicola nanhaiensis, Oceanicola antarcticus and Oceanicola flagellatus, as Pseudooceanicola batsensis comb. nov., Pseudooceanicola marinus comb. nov., Pseudooceanicola nitratireducens comb. nov., Pseudooceanicola nanhaiensis comb. nov., Pseudooceanicola antarcticus comb. nov., and Pseudooceanicola flagellatus comb. nov.</title>
        <authorList>
            <person name="Lai Q."/>
            <person name="Li G."/>
            <person name="Liu X."/>
            <person name="Du Y."/>
            <person name="Sun F."/>
            <person name="Shao Z."/>
        </authorList>
    </citation>
    <scope>NUCLEOTIDE SEQUENCE [LARGE SCALE GENOMIC DNA]</scope>
    <source>
        <strain evidence="10 11">22II-s11g</strain>
    </source>
</reference>
<comment type="subcellular location">
    <subcellularLocation>
        <location evidence="8 9">Cytoplasm</location>
    </subcellularLocation>
</comment>
<feature type="binding site" evidence="8">
    <location>
        <position position="205"/>
    </location>
    <ligand>
        <name>substrate</name>
    </ligand>
</feature>
<dbReference type="GO" id="GO:0019563">
    <property type="term" value="P:glycerol catabolic process"/>
    <property type="evidence" value="ECO:0007669"/>
    <property type="project" value="TreeGrafter"/>
</dbReference>
<comment type="subunit">
    <text evidence="8 9">Homodimer.</text>
</comment>
<dbReference type="HAMAP" id="MF_00147_B">
    <property type="entry name" value="TIM_B"/>
    <property type="match status" value="1"/>
</dbReference>
<dbReference type="AlphaFoldDB" id="A0A0A0EG22"/>
<dbReference type="GO" id="GO:0005829">
    <property type="term" value="C:cytosol"/>
    <property type="evidence" value="ECO:0007669"/>
    <property type="project" value="TreeGrafter"/>
</dbReference>
<proteinExistence type="inferred from homology"/>
<evidence type="ECO:0000256" key="9">
    <source>
        <dbReference type="RuleBase" id="RU363013"/>
    </source>
</evidence>
<organism evidence="10 11">
    <name type="scientific">Pseudooceanicola atlanticus</name>
    <dbReference type="NCBI Taxonomy" id="1461694"/>
    <lineage>
        <taxon>Bacteria</taxon>
        <taxon>Pseudomonadati</taxon>
        <taxon>Pseudomonadota</taxon>
        <taxon>Alphaproteobacteria</taxon>
        <taxon>Rhodobacterales</taxon>
        <taxon>Paracoccaceae</taxon>
        <taxon>Pseudooceanicola</taxon>
    </lineage>
</organism>
<dbReference type="STRING" id="1461694.ATO9_14400"/>
<comment type="catalytic activity">
    <reaction evidence="8 9">
        <text>D-glyceraldehyde 3-phosphate = dihydroxyacetone phosphate</text>
        <dbReference type="Rhea" id="RHEA:18585"/>
        <dbReference type="ChEBI" id="CHEBI:57642"/>
        <dbReference type="ChEBI" id="CHEBI:59776"/>
        <dbReference type="EC" id="5.3.1.1"/>
    </reaction>
</comment>
<comment type="pathway">
    <text evidence="8 9">Carbohydrate degradation; glycolysis; D-glyceraldehyde 3-phosphate from glycerone phosphate: step 1/1.</text>
</comment>
<dbReference type="InterPro" id="IPR000652">
    <property type="entry name" value="Triosephosphate_isomerase"/>
</dbReference>
<dbReference type="Proteomes" id="UP000030004">
    <property type="component" value="Unassembled WGS sequence"/>
</dbReference>
<dbReference type="GO" id="GO:0006096">
    <property type="term" value="P:glycolytic process"/>
    <property type="evidence" value="ECO:0007669"/>
    <property type="project" value="UniProtKB-UniRule"/>
</dbReference>
<evidence type="ECO:0000256" key="8">
    <source>
        <dbReference type="HAMAP-Rule" id="MF_00147"/>
    </source>
</evidence>
<dbReference type="SUPFAM" id="SSF51351">
    <property type="entry name" value="Triosephosphate isomerase (TIM)"/>
    <property type="match status" value="1"/>
</dbReference>
<evidence type="ECO:0000313" key="11">
    <source>
        <dbReference type="Proteomes" id="UP000030004"/>
    </source>
</evidence>
<keyword evidence="11" id="KW-1185">Reference proteome</keyword>
<gene>
    <name evidence="8" type="primary">tpiA</name>
    <name evidence="10" type="ORF">ATO9_14400</name>
</gene>
<dbReference type="CDD" id="cd00311">
    <property type="entry name" value="TIM"/>
    <property type="match status" value="1"/>
</dbReference>
<comment type="catalytic activity">
    <reaction evidence="1">
        <text>L-erythrulose 1-phosphate = D-erythrulose 4-phosphate</text>
        <dbReference type="Rhea" id="RHEA:49588"/>
        <dbReference type="ChEBI" id="CHEBI:58002"/>
        <dbReference type="ChEBI" id="CHEBI:90796"/>
        <dbReference type="EC" id="5.3.1.33"/>
    </reaction>
</comment>
<evidence type="ECO:0000256" key="2">
    <source>
        <dbReference type="ARBA" id="ARBA00004939"/>
    </source>
</evidence>
<dbReference type="PROSITE" id="PS51440">
    <property type="entry name" value="TIM_2"/>
    <property type="match status" value="1"/>
</dbReference>
<feature type="binding site" evidence="8">
    <location>
        <begin position="9"/>
        <end position="11"/>
    </location>
    <ligand>
        <name>substrate</name>
    </ligand>
</feature>
<dbReference type="eggNOG" id="COG0149">
    <property type="taxonomic scope" value="Bacteria"/>
</dbReference>
<dbReference type="GO" id="GO:0006094">
    <property type="term" value="P:gluconeogenesis"/>
    <property type="evidence" value="ECO:0007669"/>
    <property type="project" value="UniProtKB-UniRule"/>
</dbReference>
<accession>A0A0A0EG22</accession>
<dbReference type="Gene3D" id="3.20.20.70">
    <property type="entry name" value="Aldolase class I"/>
    <property type="match status" value="1"/>
</dbReference>
<dbReference type="PANTHER" id="PTHR21139:SF42">
    <property type="entry name" value="TRIOSEPHOSPHATE ISOMERASE"/>
    <property type="match status" value="1"/>
</dbReference>
<dbReference type="InterPro" id="IPR020861">
    <property type="entry name" value="Triosephosphate_isomerase_AS"/>
</dbReference>
<evidence type="ECO:0000256" key="5">
    <source>
        <dbReference type="ARBA" id="ARBA00022490"/>
    </source>
</evidence>
<dbReference type="OrthoDB" id="9809429at2"/>
<protein>
    <recommendedName>
        <fullName evidence="8 9">Triosephosphate isomerase</fullName>
        <shortName evidence="8">TIM</shortName>
        <shortName evidence="8">TPI</shortName>
        <ecNumber evidence="8 9">5.3.1.1</ecNumber>
    </recommendedName>
    <alternativeName>
        <fullName evidence="8">Triose-phosphate isomerase</fullName>
    </alternativeName>
</protein>
<dbReference type="EMBL" id="AQQX01000005">
    <property type="protein sequence ID" value="KGM48162.1"/>
    <property type="molecule type" value="Genomic_DNA"/>
</dbReference>
<dbReference type="GO" id="GO:0004807">
    <property type="term" value="F:triose-phosphate isomerase activity"/>
    <property type="evidence" value="ECO:0007669"/>
    <property type="project" value="UniProtKB-UniRule"/>
</dbReference>
<dbReference type="InterPro" id="IPR013785">
    <property type="entry name" value="Aldolase_TIM"/>
</dbReference>
<dbReference type="InterPro" id="IPR035990">
    <property type="entry name" value="TIM_sf"/>
</dbReference>
<feature type="binding site" evidence="8">
    <location>
        <begin position="226"/>
        <end position="227"/>
    </location>
    <ligand>
        <name>substrate</name>
    </ligand>
</feature>
<dbReference type="Pfam" id="PF00121">
    <property type="entry name" value="TIM"/>
    <property type="match status" value="1"/>
</dbReference>
<dbReference type="RefSeq" id="WP_043750272.1">
    <property type="nucleotide sequence ID" value="NZ_AQQX01000005.1"/>
</dbReference>
<keyword evidence="7 8" id="KW-0413">Isomerase</keyword>
<comment type="function">
    <text evidence="8">Involved in the gluconeogenesis. Catalyzes stereospecifically the conversion of dihydroxyacetone phosphate (DHAP) to D-glyceraldehyde-3-phosphate (G3P).</text>
</comment>
<sequence length="249" mass="25660">MAARIIAGNWKMNGLAAALPEVAWIADAARDMTCVETVIAPPVTLLPRVAGHAGITPAAQDCHAADAGAHTGDLSAPMLAEAGARAVILGHSERRANHAESDVQVAGKVRAAWGAGLRTILCIGETEAQYRGGRTVEVLARQLAASLPEGATPANTIVAYEPVWAIGTGITPREDEIERVHRALRDRLASRFAQGGEISLLYGGSVSAENAASIFALQNVDGALVGGASLTAGKFVPIMNALAEKGAYA</sequence>
<comment type="caution">
    <text evidence="10">The sequence shown here is derived from an EMBL/GenBank/DDBJ whole genome shotgun (WGS) entry which is preliminary data.</text>
</comment>
<dbReference type="GO" id="GO:0046166">
    <property type="term" value="P:glyceraldehyde-3-phosphate biosynthetic process"/>
    <property type="evidence" value="ECO:0007669"/>
    <property type="project" value="TreeGrafter"/>
</dbReference>
<name>A0A0A0EG22_9RHOB</name>
<dbReference type="UniPathway" id="UPA00109">
    <property type="reaction ID" value="UER00189"/>
</dbReference>
<evidence type="ECO:0000256" key="1">
    <source>
        <dbReference type="ARBA" id="ARBA00000148"/>
    </source>
</evidence>
<keyword evidence="6 8" id="KW-0324">Glycolysis</keyword>
<evidence type="ECO:0000313" key="10">
    <source>
        <dbReference type="EMBL" id="KGM48162.1"/>
    </source>
</evidence>
<dbReference type="UniPathway" id="UPA00138"/>
<keyword evidence="5 8" id="KW-0963">Cytoplasm</keyword>
<dbReference type="PANTHER" id="PTHR21139">
    <property type="entry name" value="TRIOSEPHOSPHATE ISOMERASE"/>
    <property type="match status" value="1"/>
</dbReference>
<evidence type="ECO:0000256" key="4">
    <source>
        <dbReference type="ARBA" id="ARBA00022432"/>
    </source>
</evidence>
<feature type="active site" description="Electrophile" evidence="8">
    <location>
        <position position="91"/>
    </location>
</feature>
<keyword evidence="4 8" id="KW-0312">Gluconeogenesis</keyword>
<feature type="active site" description="Proton acceptor" evidence="8">
    <location>
        <position position="161"/>
    </location>
</feature>
<dbReference type="EC" id="5.3.1.1" evidence="8 9"/>
<feature type="binding site" evidence="8">
    <location>
        <position position="167"/>
    </location>
    <ligand>
        <name>substrate</name>
    </ligand>
</feature>
<evidence type="ECO:0000256" key="3">
    <source>
        <dbReference type="ARBA" id="ARBA00007422"/>
    </source>
</evidence>
<dbReference type="PROSITE" id="PS00171">
    <property type="entry name" value="TIM_1"/>
    <property type="match status" value="1"/>
</dbReference>
<evidence type="ECO:0000256" key="6">
    <source>
        <dbReference type="ARBA" id="ARBA00023152"/>
    </source>
</evidence>